<dbReference type="Gene3D" id="2.120.10.30">
    <property type="entry name" value="TolB, C-terminal domain"/>
    <property type="match status" value="1"/>
</dbReference>
<dbReference type="EMBL" id="JAGPNK010000009">
    <property type="protein sequence ID" value="KAH7313422.1"/>
    <property type="molecule type" value="Genomic_DNA"/>
</dbReference>
<dbReference type="SUPFAM" id="SSF82171">
    <property type="entry name" value="DPP6 N-terminal domain-like"/>
    <property type="match status" value="1"/>
</dbReference>
<dbReference type="Gene3D" id="3.40.50.1820">
    <property type="entry name" value="alpha/beta hydrolase"/>
    <property type="match status" value="1"/>
</dbReference>
<dbReference type="GO" id="GO:0008236">
    <property type="term" value="F:serine-type peptidase activity"/>
    <property type="evidence" value="ECO:0007669"/>
    <property type="project" value="InterPro"/>
</dbReference>
<feature type="domain" description="Peptidase S9 prolyl oligopeptidase catalytic" evidence="1">
    <location>
        <begin position="420"/>
        <end position="626"/>
    </location>
</feature>
<organism evidence="2 3">
    <name type="scientific">Stachybotrys elegans</name>
    <dbReference type="NCBI Taxonomy" id="80388"/>
    <lineage>
        <taxon>Eukaryota</taxon>
        <taxon>Fungi</taxon>
        <taxon>Dikarya</taxon>
        <taxon>Ascomycota</taxon>
        <taxon>Pezizomycotina</taxon>
        <taxon>Sordariomycetes</taxon>
        <taxon>Hypocreomycetidae</taxon>
        <taxon>Hypocreales</taxon>
        <taxon>Stachybotryaceae</taxon>
        <taxon>Stachybotrys</taxon>
    </lineage>
</organism>
<dbReference type="Pfam" id="PF00326">
    <property type="entry name" value="Peptidase_S9"/>
    <property type="match status" value="1"/>
</dbReference>
<dbReference type="InterPro" id="IPR001375">
    <property type="entry name" value="Peptidase_S9_cat"/>
</dbReference>
<proteinExistence type="predicted"/>
<protein>
    <submittedName>
        <fullName evidence="2">Alpha/Beta hydrolase protein</fullName>
    </submittedName>
</protein>
<evidence type="ECO:0000313" key="2">
    <source>
        <dbReference type="EMBL" id="KAH7313422.1"/>
    </source>
</evidence>
<keyword evidence="3" id="KW-1185">Reference proteome</keyword>
<dbReference type="SUPFAM" id="SSF53474">
    <property type="entry name" value="alpha/beta-Hydrolases"/>
    <property type="match status" value="1"/>
</dbReference>
<dbReference type="InterPro" id="IPR011042">
    <property type="entry name" value="6-blade_b-propeller_TolB-like"/>
</dbReference>
<dbReference type="InterPro" id="IPR029058">
    <property type="entry name" value="AB_hydrolase_fold"/>
</dbReference>
<dbReference type="OrthoDB" id="43744at2759"/>
<dbReference type="GO" id="GO:0006508">
    <property type="term" value="P:proteolysis"/>
    <property type="evidence" value="ECO:0007669"/>
    <property type="project" value="InterPro"/>
</dbReference>
<accession>A0A8K0ST00</accession>
<name>A0A8K0ST00_9HYPO</name>
<dbReference type="PANTHER" id="PTHR43056">
    <property type="entry name" value="PEPTIDASE S9 PROLYL OLIGOPEPTIDASE"/>
    <property type="match status" value="1"/>
</dbReference>
<gene>
    <name evidence="2" type="ORF">B0I35DRAFT_272732</name>
</gene>
<keyword evidence="2" id="KW-0378">Hydrolase</keyword>
<dbReference type="PANTHER" id="PTHR43056:SF5">
    <property type="entry name" value="PEPTIDASE S9 PROLYL OLIGOPEPTIDASE CATALYTIC DOMAIN-CONTAINING PROTEIN"/>
    <property type="match status" value="1"/>
</dbReference>
<sequence>MTMKEIVQYARWKSPLSCEAATARTRVISSPRVNIKSGRAFFTETQLDGRITLMEITHDGLVEVLPPSYSMSSKTDEYGHTAFDVLSDDRLIFSNKDGTVCVLDPNDSSITVLAAHPLLRYSGFAANMTSQWVLGIEEDRTHGSPKRIRNRLVAIHADSGQVSILTRTAEFYSSPNFSYDGTKIAWVEWNDLSQPFDAAQLYTALWDPRGLISNIELIAGHERESVAEPRWSPDGSLFFCKEEGEHRQLFRVQPGASVAAQIRAPCLENAEIGGIHLFEGSRTYAPLSERHLVASVARYGVCQLVCIDLATGACGILAGPDAMCLIRRDAVARLSESSALVIATGTRSTVALYEVDIYTPDAGKVIRTSTDAVHPQTLLPSLERMTIQPTGAPLRTMHGCLWMPRNPNSIAPVGDFPALIISFFTSRGFACFTVDPTGSSGGYGMTYRRKVFGQWGIIDADDLAECARHLIQTGLVKHDGVGVIGCGAGGYTALQALVRYPSMFAGGACISGISDLKRFHYTTDKRESVLASALVSASDDARRDCVYRERSPLFYADRIQAPVLLIHGKTNTIVSIEQARLMADALHKSGSEAKLVEITGDEHIFSAPASAALCLEEEEQWWRQTLL</sequence>
<dbReference type="Proteomes" id="UP000813444">
    <property type="component" value="Unassembled WGS sequence"/>
</dbReference>
<evidence type="ECO:0000259" key="1">
    <source>
        <dbReference type="Pfam" id="PF00326"/>
    </source>
</evidence>
<dbReference type="AlphaFoldDB" id="A0A8K0ST00"/>
<evidence type="ECO:0000313" key="3">
    <source>
        <dbReference type="Proteomes" id="UP000813444"/>
    </source>
</evidence>
<comment type="caution">
    <text evidence="2">The sequence shown here is derived from an EMBL/GenBank/DDBJ whole genome shotgun (WGS) entry which is preliminary data.</text>
</comment>
<reference evidence="2" key="1">
    <citation type="journal article" date="2021" name="Nat. Commun.">
        <title>Genetic determinants of endophytism in the Arabidopsis root mycobiome.</title>
        <authorList>
            <person name="Mesny F."/>
            <person name="Miyauchi S."/>
            <person name="Thiergart T."/>
            <person name="Pickel B."/>
            <person name="Atanasova L."/>
            <person name="Karlsson M."/>
            <person name="Huettel B."/>
            <person name="Barry K.W."/>
            <person name="Haridas S."/>
            <person name="Chen C."/>
            <person name="Bauer D."/>
            <person name="Andreopoulos W."/>
            <person name="Pangilinan J."/>
            <person name="LaButti K."/>
            <person name="Riley R."/>
            <person name="Lipzen A."/>
            <person name="Clum A."/>
            <person name="Drula E."/>
            <person name="Henrissat B."/>
            <person name="Kohler A."/>
            <person name="Grigoriev I.V."/>
            <person name="Martin F.M."/>
            <person name="Hacquard S."/>
        </authorList>
    </citation>
    <scope>NUCLEOTIDE SEQUENCE</scope>
    <source>
        <strain evidence="2">MPI-CAGE-CH-0235</strain>
    </source>
</reference>
<dbReference type="InterPro" id="IPR050585">
    <property type="entry name" value="Xaa-Pro_dipeptidyl-ppase/CocE"/>
</dbReference>